<reference evidence="8 9" key="1">
    <citation type="submission" date="2024-10" db="EMBL/GenBank/DDBJ databases">
        <title>The Natural Products Discovery Center: Release of the First 8490 Sequenced Strains for Exploring Actinobacteria Biosynthetic Diversity.</title>
        <authorList>
            <person name="Kalkreuter E."/>
            <person name="Kautsar S.A."/>
            <person name="Yang D."/>
            <person name="Bader C.D."/>
            <person name="Teijaro C.N."/>
            <person name="Fluegel L."/>
            <person name="Davis C.M."/>
            <person name="Simpson J.R."/>
            <person name="Lauterbach L."/>
            <person name="Steele A.D."/>
            <person name="Gui C."/>
            <person name="Meng S."/>
            <person name="Li G."/>
            <person name="Viehrig K."/>
            <person name="Ye F."/>
            <person name="Su P."/>
            <person name="Kiefer A.F."/>
            <person name="Nichols A."/>
            <person name="Cepeda A.J."/>
            <person name="Yan W."/>
            <person name="Fan B."/>
            <person name="Jiang Y."/>
            <person name="Adhikari A."/>
            <person name="Zheng C.-J."/>
            <person name="Schuster L."/>
            <person name="Cowan T.M."/>
            <person name="Smanski M.J."/>
            <person name="Chevrette M.G."/>
            <person name="De Carvalho L.P.S."/>
            <person name="Shen B."/>
        </authorList>
    </citation>
    <scope>NUCLEOTIDE SEQUENCE [LARGE SCALE GENOMIC DNA]</scope>
    <source>
        <strain evidence="8 9">NPDC007066</strain>
    </source>
</reference>
<dbReference type="Pfam" id="PF02852">
    <property type="entry name" value="Pyr_redox_dim"/>
    <property type="match status" value="1"/>
</dbReference>
<feature type="domain" description="FAD/NAD(P)-binding" evidence="7">
    <location>
        <begin position="9"/>
        <end position="321"/>
    </location>
</feature>
<evidence type="ECO:0000313" key="9">
    <source>
        <dbReference type="Proteomes" id="UP001601288"/>
    </source>
</evidence>
<comment type="caution">
    <text evidence="8">The sequence shown here is derived from an EMBL/GenBank/DDBJ whole genome shotgun (WGS) entry which is preliminary data.</text>
</comment>
<comment type="similarity">
    <text evidence="2">Belongs to the class-I pyridine nucleotide-disulfide oxidoreductase family.</text>
</comment>
<gene>
    <name evidence="8" type="ORF">ACFYM3_33705</name>
</gene>
<name>A0ABW6LMX5_9ACTN</name>
<evidence type="ECO:0000313" key="8">
    <source>
        <dbReference type="EMBL" id="MFE9229468.1"/>
    </source>
</evidence>
<proteinExistence type="inferred from homology"/>
<dbReference type="EMBL" id="JBIAFP010000025">
    <property type="protein sequence ID" value="MFE9229468.1"/>
    <property type="molecule type" value="Genomic_DNA"/>
</dbReference>
<keyword evidence="9" id="KW-1185">Reference proteome</keyword>
<dbReference type="Gene3D" id="3.30.390.30">
    <property type="match status" value="1"/>
</dbReference>
<keyword evidence="5" id="KW-0520">NAD</keyword>
<dbReference type="InterPro" id="IPR050151">
    <property type="entry name" value="Class-I_Pyr_Nuc-Dis_Oxidored"/>
</dbReference>
<dbReference type="InterPro" id="IPR016156">
    <property type="entry name" value="FAD/NAD-linked_Rdtase_dimer_sf"/>
</dbReference>
<feature type="domain" description="Pyridine nucleotide-disulphide oxidoreductase dimerisation" evidence="6">
    <location>
        <begin position="360"/>
        <end position="466"/>
    </location>
</feature>
<sequence length="476" mass="49588">MTETETNTYDVVVLGAGPVGENVADRTRAAGLTTAVVESELVGGECSYWACMPSKALLRPVIARADARRVPGLSQSVQGPLDASAVLAHRDYYTSNWKDDGQVGWLDSIGAALYRGHGRLTGPRTVTVTGPDGGERVLTAGQAVAVCTGSRAALPGLPGLDAVKPWTSREATSSKTVPGRLIVIGGGVVATEMATVWQALGSQVTLLVRGKGLLPRMEPFAGELIAEALTEAGADVRMGTSLESVTRENGTVVAVTATGDRIEADEILFATGRAPRTDDIGLETIGLDPGSWLPVDDSLRVDGHDWLYAVGDVNHRALLTHQGKYQARIAGAAIAARAAGETLVAEPWGAHAATADHAAVPQVVFTDPEAAAVGLSLAEAEQAGHRVKAVDVDLSTVAGAGLYADGYQGRARMVVDVEAEILRGVTLVGPGVGELIHSATIAVAGQVPVSRLWHAVPSYPTISEVWLRLLEAYRDA</sequence>
<accession>A0ABW6LMX5</accession>
<keyword evidence="4" id="KW-0274">FAD</keyword>
<dbReference type="RefSeq" id="WP_358286126.1">
    <property type="nucleotide sequence ID" value="NZ_JBEYGJ010000025.1"/>
</dbReference>
<evidence type="ECO:0000259" key="6">
    <source>
        <dbReference type="Pfam" id="PF02852"/>
    </source>
</evidence>
<dbReference type="PIRSF" id="PIRSF000350">
    <property type="entry name" value="Mercury_reductase_MerA"/>
    <property type="match status" value="1"/>
</dbReference>
<dbReference type="InterPro" id="IPR036188">
    <property type="entry name" value="FAD/NAD-bd_sf"/>
</dbReference>
<dbReference type="PRINTS" id="PR00368">
    <property type="entry name" value="FADPNR"/>
</dbReference>
<dbReference type="InterPro" id="IPR004099">
    <property type="entry name" value="Pyr_nucl-diS_OxRdtase_dimer"/>
</dbReference>
<dbReference type="Gene3D" id="3.50.50.60">
    <property type="entry name" value="FAD/NAD(P)-binding domain"/>
    <property type="match status" value="2"/>
</dbReference>
<keyword evidence="3" id="KW-0285">Flavoprotein</keyword>
<dbReference type="InterPro" id="IPR023753">
    <property type="entry name" value="FAD/NAD-binding_dom"/>
</dbReference>
<evidence type="ECO:0000256" key="4">
    <source>
        <dbReference type="ARBA" id="ARBA00022827"/>
    </source>
</evidence>
<evidence type="ECO:0000259" key="7">
    <source>
        <dbReference type="Pfam" id="PF07992"/>
    </source>
</evidence>
<protein>
    <submittedName>
        <fullName evidence="8">NAD(P)/FAD-dependent oxidoreductase</fullName>
    </submittedName>
</protein>
<organism evidence="8 9">
    <name type="scientific">Streptomyces massasporeus</name>
    <dbReference type="NCBI Taxonomy" id="67324"/>
    <lineage>
        <taxon>Bacteria</taxon>
        <taxon>Bacillati</taxon>
        <taxon>Actinomycetota</taxon>
        <taxon>Actinomycetes</taxon>
        <taxon>Kitasatosporales</taxon>
        <taxon>Streptomycetaceae</taxon>
        <taxon>Streptomyces</taxon>
    </lineage>
</organism>
<dbReference type="PANTHER" id="PTHR22912:SF151">
    <property type="entry name" value="DIHYDROLIPOYL DEHYDROGENASE, MITOCHONDRIAL"/>
    <property type="match status" value="1"/>
</dbReference>
<dbReference type="SUPFAM" id="SSF51905">
    <property type="entry name" value="FAD/NAD(P)-binding domain"/>
    <property type="match status" value="1"/>
</dbReference>
<dbReference type="PRINTS" id="PR00411">
    <property type="entry name" value="PNDRDTASEI"/>
</dbReference>
<comment type="cofactor">
    <cofactor evidence="1">
        <name>FAD</name>
        <dbReference type="ChEBI" id="CHEBI:57692"/>
    </cofactor>
</comment>
<evidence type="ECO:0000256" key="5">
    <source>
        <dbReference type="ARBA" id="ARBA00023027"/>
    </source>
</evidence>
<dbReference type="Pfam" id="PF07992">
    <property type="entry name" value="Pyr_redox_2"/>
    <property type="match status" value="1"/>
</dbReference>
<dbReference type="SUPFAM" id="SSF55424">
    <property type="entry name" value="FAD/NAD-linked reductases, dimerisation (C-terminal) domain"/>
    <property type="match status" value="1"/>
</dbReference>
<dbReference type="PANTHER" id="PTHR22912">
    <property type="entry name" value="DISULFIDE OXIDOREDUCTASE"/>
    <property type="match status" value="1"/>
</dbReference>
<evidence type="ECO:0000256" key="2">
    <source>
        <dbReference type="ARBA" id="ARBA00007532"/>
    </source>
</evidence>
<evidence type="ECO:0000256" key="1">
    <source>
        <dbReference type="ARBA" id="ARBA00001974"/>
    </source>
</evidence>
<dbReference type="InterPro" id="IPR001100">
    <property type="entry name" value="Pyr_nuc-diS_OxRdtase"/>
</dbReference>
<dbReference type="Proteomes" id="UP001601288">
    <property type="component" value="Unassembled WGS sequence"/>
</dbReference>
<evidence type="ECO:0000256" key="3">
    <source>
        <dbReference type="ARBA" id="ARBA00022630"/>
    </source>
</evidence>